<comment type="caution">
    <text evidence="5">The sequence shown here is derived from an EMBL/GenBank/DDBJ whole genome shotgun (WGS) entry which is preliminary data.</text>
</comment>
<dbReference type="Proteomes" id="UP000571817">
    <property type="component" value="Unassembled WGS sequence"/>
</dbReference>
<proteinExistence type="predicted"/>
<accession>A0A853DD14</accession>
<feature type="chain" id="PRO_5038539463" evidence="2">
    <location>
        <begin position="26"/>
        <end position="318"/>
    </location>
</feature>
<evidence type="ECO:0000313" key="5">
    <source>
        <dbReference type="EMBL" id="NYJ75456.1"/>
    </source>
</evidence>
<dbReference type="SMART" id="SM00079">
    <property type="entry name" value="PBPe"/>
    <property type="match status" value="1"/>
</dbReference>
<sequence>MTLLRHATTTKVAALGSITALGCLALTGCGSNSLGGSSSSSTSASGSSSTTPAGSSTATLDSALAAKVPAAVKAKGTLTIGSDASYAPNEFLGSDGKTVQGMDVDLFNAVATTLGLKTNFQNASFDTIILGVNSGKYDVGVSSFTINADREKQVDMVSYFSAGTQWAVKKGNPKKVDIDNACGLTVGVQKGTVEIDDLTARSKKCTSSGKKPITQIVEEQQSKVTADLISGKVDAMSADSPITLYAIKQTGDQLQTAGALYGTAPYGIVVPKKEAALATAFSEALQALDKSGVYKNILAKWGNTSGAVTSFAVNPSVS</sequence>
<feature type="domain" description="Ionotropic glutamate receptor C-terminal" evidence="4">
    <location>
        <begin position="77"/>
        <end position="304"/>
    </location>
</feature>
<keyword evidence="1 2" id="KW-0732">Signal</keyword>
<organism evidence="5 6">
    <name type="scientific">Allobranchiibius huperziae</name>
    <dbReference type="NCBI Taxonomy" id="1874116"/>
    <lineage>
        <taxon>Bacteria</taxon>
        <taxon>Bacillati</taxon>
        <taxon>Actinomycetota</taxon>
        <taxon>Actinomycetes</taxon>
        <taxon>Micrococcales</taxon>
        <taxon>Dermacoccaceae</taxon>
        <taxon>Allobranchiibius</taxon>
    </lineage>
</organism>
<evidence type="ECO:0000256" key="2">
    <source>
        <dbReference type="SAM" id="SignalP"/>
    </source>
</evidence>
<reference evidence="5 6" key="1">
    <citation type="submission" date="2020-07" db="EMBL/GenBank/DDBJ databases">
        <title>Sequencing the genomes of 1000 actinobacteria strains.</title>
        <authorList>
            <person name="Klenk H.-P."/>
        </authorList>
    </citation>
    <scope>NUCLEOTIDE SEQUENCE [LARGE SCALE GENOMIC DNA]</scope>
    <source>
        <strain evidence="5 6">DSM 29531</strain>
    </source>
</reference>
<dbReference type="PROSITE" id="PS51257">
    <property type="entry name" value="PROKAR_LIPOPROTEIN"/>
    <property type="match status" value="1"/>
</dbReference>
<dbReference type="InterPro" id="IPR001638">
    <property type="entry name" value="Solute-binding_3/MltF_N"/>
</dbReference>
<name>A0A853DD14_9MICO</name>
<dbReference type="PANTHER" id="PTHR35936:SF17">
    <property type="entry name" value="ARGININE-BINDING EXTRACELLULAR PROTEIN ARTP"/>
    <property type="match status" value="1"/>
</dbReference>
<evidence type="ECO:0000259" key="3">
    <source>
        <dbReference type="SMART" id="SM00062"/>
    </source>
</evidence>
<dbReference type="GO" id="GO:0015276">
    <property type="term" value="F:ligand-gated monoatomic ion channel activity"/>
    <property type="evidence" value="ECO:0007669"/>
    <property type="project" value="InterPro"/>
</dbReference>
<dbReference type="RefSeq" id="WP_179482151.1">
    <property type="nucleotide sequence ID" value="NZ_JACCFW010000001.1"/>
</dbReference>
<dbReference type="CDD" id="cd01004">
    <property type="entry name" value="PBP2_MidA_like"/>
    <property type="match status" value="1"/>
</dbReference>
<evidence type="ECO:0000313" key="6">
    <source>
        <dbReference type="Proteomes" id="UP000571817"/>
    </source>
</evidence>
<dbReference type="SMART" id="SM00062">
    <property type="entry name" value="PBPb"/>
    <property type="match status" value="1"/>
</dbReference>
<dbReference type="SUPFAM" id="SSF53850">
    <property type="entry name" value="Periplasmic binding protein-like II"/>
    <property type="match status" value="1"/>
</dbReference>
<evidence type="ECO:0000259" key="4">
    <source>
        <dbReference type="SMART" id="SM00079"/>
    </source>
</evidence>
<protein>
    <submittedName>
        <fullName evidence="5">Polar amino acid transport system substrate-binding protein</fullName>
    </submittedName>
</protein>
<gene>
    <name evidence="5" type="ORF">HNR15_002419</name>
</gene>
<evidence type="ECO:0000256" key="1">
    <source>
        <dbReference type="ARBA" id="ARBA00022729"/>
    </source>
</evidence>
<keyword evidence="6" id="KW-1185">Reference proteome</keyword>
<dbReference type="Gene3D" id="3.40.190.10">
    <property type="entry name" value="Periplasmic binding protein-like II"/>
    <property type="match status" value="2"/>
</dbReference>
<dbReference type="GO" id="GO:0016020">
    <property type="term" value="C:membrane"/>
    <property type="evidence" value="ECO:0007669"/>
    <property type="project" value="InterPro"/>
</dbReference>
<dbReference type="AlphaFoldDB" id="A0A853DD14"/>
<feature type="signal peptide" evidence="2">
    <location>
        <begin position="1"/>
        <end position="25"/>
    </location>
</feature>
<dbReference type="InterPro" id="IPR001320">
    <property type="entry name" value="Iontro_rcpt_C"/>
</dbReference>
<dbReference type="EMBL" id="JACCFW010000001">
    <property type="protein sequence ID" value="NYJ75456.1"/>
    <property type="molecule type" value="Genomic_DNA"/>
</dbReference>
<dbReference type="Pfam" id="PF00497">
    <property type="entry name" value="SBP_bac_3"/>
    <property type="match status" value="1"/>
</dbReference>
<feature type="domain" description="Solute-binding protein family 3/N-terminal" evidence="3">
    <location>
        <begin position="77"/>
        <end position="305"/>
    </location>
</feature>
<dbReference type="PANTHER" id="PTHR35936">
    <property type="entry name" value="MEMBRANE-BOUND LYTIC MUREIN TRANSGLYCOSYLASE F"/>
    <property type="match status" value="1"/>
</dbReference>